<dbReference type="Proteomes" id="UP001501727">
    <property type="component" value="Unassembled WGS sequence"/>
</dbReference>
<gene>
    <name evidence="2" type="ORF">GCM10022229_03750</name>
</gene>
<dbReference type="EMBL" id="BAAAZU010000002">
    <property type="protein sequence ID" value="GAA3914044.1"/>
    <property type="molecule type" value="Genomic_DNA"/>
</dbReference>
<proteinExistence type="predicted"/>
<dbReference type="RefSeq" id="WP_344758238.1">
    <property type="nucleotide sequence ID" value="NZ_BAAAZU010000002.1"/>
</dbReference>
<feature type="chain" id="PRO_5046145373" description="DUF3757 domain-containing protein" evidence="1">
    <location>
        <begin position="19"/>
        <end position="141"/>
    </location>
</feature>
<feature type="signal peptide" evidence="1">
    <location>
        <begin position="1"/>
        <end position="18"/>
    </location>
</feature>
<protein>
    <recommendedName>
        <fullName evidence="4">DUF3757 domain-containing protein</fullName>
    </recommendedName>
</protein>
<evidence type="ECO:0008006" key="4">
    <source>
        <dbReference type="Google" id="ProtNLM"/>
    </source>
</evidence>
<accession>A0ABP7M7A2</accession>
<organism evidence="2 3">
    <name type="scientific">Luteimonas lutimaris</name>
    <dbReference type="NCBI Taxonomy" id="698645"/>
    <lineage>
        <taxon>Bacteria</taxon>
        <taxon>Pseudomonadati</taxon>
        <taxon>Pseudomonadota</taxon>
        <taxon>Gammaproteobacteria</taxon>
        <taxon>Lysobacterales</taxon>
        <taxon>Lysobacteraceae</taxon>
        <taxon>Luteimonas</taxon>
    </lineage>
</organism>
<evidence type="ECO:0000256" key="1">
    <source>
        <dbReference type="SAM" id="SignalP"/>
    </source>
</evidence>
<sequence length="141" mass="15223">MNILLAIGVFAFSLSASAADFCNRQPLDPEVPAGLEGSYEIIGKDPATGKPYAGTLVIGYGNHAYSLTRSTSGINSKGDAWLELCGMDKIQFLVGRYRMKSASVEISCRLGADGDNYYRATCKTRLVGGKWVGLESWFQTP</sequence>
<evidence type="ECO:0000313" key="3">
    <source>
        <dbReference type="Proteomes" id="UP001501727"/>
    </source>
</evidence>
<keyword evidence="3" id="KW-1185">Reference proteome</keyword>
<reference evidence="3" key="1">
    <citation type="journal article" date="2019" name="Int. J. Syst. Evol. Microbiol.">
        <title>The Global Catalogue of Microorganisms (GCM) 10K type strain sequencing project: providing services to taxonomists for standard genome sequencing and annotation.</title>
        <authorList>
            <consortium name="The Broad Institute Genomics Platform"/>
            <consortium name="The Broad Institute Genome Sequencing Center for Infectious Disease"/>
            <person name="Wu L."/>
            <person name="Ma J."/>
        </authorList>
    </citation>
    <scope>NUCLEOTIDE SEQUENCE [LARGE SCALE GENOMIC DNA]</scope>
    <source>
        <strain evidence="3">JCM 16916</strain>
    </source>
</reference>
<comment type="caution">
    <text evidence="2">The sequence shown here is derived from an EMBL/GenBank/DDBJ whole genome shotgun (WGS) entry which is preliminary data.</text>
</comment>
<name>A0ABP7M7A2_9GAMM</name>
<keyword evidence="1" id="KW-0732">Signal</keyword>
<evidence type="ECO:0000313" key="2">
    <source>
        <dbReference type="EMBL" id="GAA3914044.1"/>
    </source>
</evidence>